<organism evidence="2 3">
    <name type="scientific">Trypanosoma vivax (strain Y486)</name>
    <dbReference type="NCBI Taxonomy" id="1055687"/>
    <lineage>
        <taxon>Eukaryota</taxon>
        <taxon>Discoba</taxon>
        <taxon>Euglenozoa</taxon>
        <taxon>Kinetoplastea</taxon>
        <taxon>Metakinetoplastina</taxon>
        <taxon>Trypanosomatida</taxon>
        <taxon>Trypanosomatidae</taxon>
        <taxon>Trypanosoma</taxon>
        <taxon>Duttonella</taxon>
    </lineage>
</organism>
<reference evidence="2 3" key="1">
    <citation type="journal article" date="2012" name="Proc. Natl. Acad. Sci. U.S.A.">
        <title>Antigenic diversity is generated by distinct evolutionary mechanisms in African trypanosome species.</title>
        <authorList>
            <person name="Jackson A.P."/>
            <person name="Berry A."/>
            <person name="Aslett M."/>
            <person name="Allison H.C."/>
            <person name="Burton P."/>
            <person name="Vavrova-Anderson J."/>
            <person name="Brown R."/>
            <person name="Browne H."/>
            <person name="Corton N."/>
            <person name="Hauser H."/>
            <person name="Gamble J."/>
            <person name="Gilderthorp R."/>
            <person name="Marcello L."/>
            <person name="McQuillan J."/>
            <person name="Otto T.D."/>
            <person name="Quail M.A."/>
            <person name="Sanders M.J."/>
            <person name="van Tonder A."/>
            <person name="Ginger M.L."/>
            <person name="Field M.C."/>
            <person name="Barry J.D."/>
            <person name="Hertz-Fowler C."/>
            <person name="Berriman M."/>
        </authorList>
    </citation>
    <scope>NUCLEOTIDE SEQUENCE</scope>
    <source>
        <strain evidence="2 3">Y486</strain>
    </source>
</reference>
<evidence type="ECO:0000313" key="3">
    <source>
        <dbReference type="Proteomes" id="UP000009027"/>
    </source>
</evidence>
<evidence type="ECO:0000313" key="2">
    <source>
        <dbReference type="EMBL" id="CCD21102.1"/>
    </source>
</evidence>
<accession>F9WU54</accession>
<gene>
    <name evidence="2" type="ORF">TvY486_0040170</name>
</gene>
<sequence>MLATAVLVVVLSTSLRCVSASVVSCNQKATKNFYDEEKCAAKDILLGWLNVTNKCGVRALEVLKNVTELRKRGEEVEAKASKAIAEYNEFLGALETTTAAHITSNIKTAVREAKNAIALVNNSYVNAAPAEKSANSSLEGGFFDSFYYIIVASKVIAGCWGNATVNYEETKKKLIEMIETRDECKSYMEKYSVSIRLSSYAEQLDKMNNLTEWKNEMVKLVGQTHKEVKSSAYSRKLWTLKDGEKVREVVQATRNLTDKLVVTLELFETVRVSVDEANKTVNNTVNSMENIKKTILSALEGNGTLLCQLVGQYSEVSVQPHEAKGRLATTQGNINSTMKAAETRLWGAAATESQVKYVNGNISLLSLFGYSSVSRQLRGAKIASETTHDPSDAKAAALVVSKLLDSAHSNASTAQVEIERETDSLGSIKPQLMKHLNETGISISSLTTEACNRSLSELLNGSLAVAFGRAAGLNLSGMAKAQEALKKLKAEAALVNAKLDYINGSLQQAEKAVQDVDQHDEAVVSTVKNSIVEAVSGAMKDLCETMKELYTLRPDSTSLNKEAEGILANVSVLAGLSNVTRNKMNEAVKTVPKAAEYFGVANKGLAVFARATNKIEKLHSTVQGEISSFLEEQMKYERHINTTRIEFMKKLFTNKGSSSTDGNSLTLLDSVCGSGLPTTSPNVSAAAAFLTLQNLTNIGALNAMSNGIKLKVGKMRESLKKANAISDNAEAAVKRAIEMPLQDNARQRCTPFYVQLFNVVRRFL</sequence>
<feature type="signal peptide" evidence="1">
    <location>
        <begin position="1"/>
        <end position="20"/>
    </location>
</feature>
<feature type="chain" id="PRO_5003389637" evidence="1">
    <location>
        <begin position="21"/>
        <end position="764"/>
    </location>
</feature>
<keyword evidence="3" id="KW-1185">Reference proteome</keyword>
<dbReference type="AlphaFoldDB" id="F9WU54"/>
<dbReference type="Proteomes" id="UP000009027">
    <property type="component" value="Unassembled WGS sequence"/>
</dbReference>
<evidence type="ECO:0000256" key="1">
    <source>
        <dbReference type="SAM" id="SignalP"/>
    </source>
</evidence>
<keyword evidence="1" id="KW-0732">Signal</keyword>
<protein>
    <submittedName>
        <fullName evidence="2">Uncharacterized protein</fullName>
    </submittedName>
</protein>
<proteinExistence type="predicted"/>
<dbReference type="EMBL" id="CAEX01007004">
    <property type="protein sequence ID" value="CCD21102.1"/>
    <property type="molecule type" value="Genomic_DNA"/>
</dbReference>
<name>F9WU54_TRYVY</name>